<evidence type="ECO:0000313" key="2">
    <source>
        <dbReference type="EMBL" id="VFK35376.1"/>
    </source>
</evidence>
<sequence>MLCNRLSILGGPEPFSQNEKADINILVVFVHGEIGEGACYLFDFDGFDPAEHFV</sequence>
<organism evidence="1">
    <name type="scientific">Candidatus Kentrum sp. LPFa</name>
    <dbReference type="NCBI Taxonomy" id="2126335"/>
    <lineage>
        <taxon>Bacteria</taxon>
        <taxon>Pseudomonadati</taxon>
        <taxon>Pseudomonadota</taxon>
        <taxon>Gammaproteobacteria</taxon>
        <taxon>Candidatus Kentrum</taxon>
    </lineage>
</organism>
<evidence type="ECO:0000313" key="1">
    <source>
        <dbReference type="EMBL" id="VFK09731.1"/>
    </source>
</evidence>
<protein>
    <submittedName>
        <fullName evidence="1">Uncharacterized protein</fullName>
    </submittedName>
</protein>
<gene>
    <name evidence="1" type="ORF">BECKLPF1236A_GA0070988_1002621</name>
    <name evidence="2" type="ORF">BECKLPF1236C_GA0070990_103662</name>
</gene>
<dbReference type="AlphaFoldDB" id="A0A450VY20"/>
<reference evidence="1" key="1">
    <citation type="submission" date="2019-02" db="EMBL/GenBank/DDBJ databases">
        <authorList>
            <person name="Gruber-Vodicka R. H."/>
            <person name="Seah K. B. B."/>
        </authorList>
    </citation>
    <scope>NUCLEOTIDE SEQUENCE</scope>
    <source>
        <strain evidence="1">BECK_S312</strain>
        <strain evidence="2">BECK_S426</strain>
    </source>
</reference>
<proteinExistence type="predicted"/>
<accession>A0A450VY20</accession>
<dbReference type="EMBL" id="CAADFM010000026">
    <property type="protein sequence ID" value="VFK09731.1"/>
    <property type="molecule type" value="Genomic_DNA"/>
</dbReference>
<name>A0A450VY20_9GAMM</name>
<dbReference type="EMBL" id="CAADFP010000366">
    <property type="protein sequence ID" value="VFK35376.1"/>
    <property type="molecule type" value="Genomic_DNA"/>
</dbReference>